<evidence type="ECO:0000313" key="13">
    <source>
        <dbReference type="EMBL" id="NBI07353.1"/>
    </source>
</evidence>
<organism evidence="13 14">
    <name type="scientific">Senegalia massiliensis</name>
    <dbReference type="NCBI Taxonomy" id="1720316"/>
    <lineage>
        <taxon>Bacteria</taxon>
        <taxon>Bacillati</taxon>
        <taxon>Bacillota</taxon>
        <taxon>Clostridia</taxon>
        <taxon>Eubacteriales</taxon>
        <taxon>Clostridiaceae</taxon>
        <taxon>Senegalia</taxon>
    </lineage>
</organism>
<evidence type="ECO:0000256" key="1">
    <source>
        <dbReference type="ARBA" id="ARBA00004651"/>
    </source>
</evidence>
<dbReference type="Gene3D" id="3.30.450.20">
    <property type="entry name" value="PAS domain"/>
    <property type="match status" value="1"/>
</dbReference>
<protein>
    <submittedName>
        <fullName evidence="13">Methyl-accepting chemotaxis protein</fullName>
    </submittedName>
</protein>
<comment type="subcellular location">
    <subcellularLocation>
        <location evidence="1">Cell membrane</location>
        <topology evidence="1">Multi-pass membrane protein</topology>
    </subcellularLocation>
</comment>
<dbReference type="Pfam" id="PF00015">
    <property type="entry name" value="MCPsignal"/>
    <property type="match status" value="1"/>
</dbReference>
<dbReference type="Proteomes" id="UP000467132">
    <property type="component" value="Unassembled WGS sequence"/>
</dbReference>
<feature type="transmembrane region" description="Helical" evidence="10">
    <location>
        <begin position="321"/>
        <end position="341"/>
    </location>
</feature>
<dbReference type="CDD" id="cd12912">
    <property type="entry name" value="PDC2_MCP_like"/>
    <property type="match status" value="1"/>
</dbReference>
<dbReference type="SUPFAM" id="SSF58104">
    <property type="entry name" value="Methyl-accepting chemotaxis protein (MCP) signaling domain"/>
    <property type="match status" value="1"/>
</dbReference>
<sequence length="697" mass="76673">MLLKKLKNKKIKNPIAKFKGFKWKQIPLNFKKNNKKNGIKTRNSIKNQLITMVLLLSLIPIIIIGVVNYNFEKKNMIEMSKESNLTIAKSIANQANYMVLNSFSAVETLSNSNDFSNMEQRDANSLLKSVRDEIPSIEDIYVIDMDGNAIAATKETTDTLANELYFVMSKKGSEYVTNSFIDNNTKKPGIMISIPIKNKLLEVKGVIAAKLNVDELSNIVKFQKIGNTGNAYIVDKTGTVIGHEDFKNKIVKRYNFVEEGNVGAQKAVKSETNVERYKTETGKDVIGAYTTVPYTNWGVVVEQDTKEIETMASGALKRTSIIVILAGIMIAILTAIISRVLTKPIIDLGKSAEKIKDGDMTESIKVTSKNEIGLLQESFNSMIESLTNVIEKVNFSSDNIKKSIEDLKEKSYHTVKASEEISAVVEQVATGTENQIQSVDATNMIIDEMSKKVVEVDEKAKDIKDAAGHATDMASLGTVHINDTQNAIESIIHKVENSSKKISSLTEETKEIGKIITFIDNISNQTNLLALNAAIEAARAGEAGRGFTVVADEIRKLAEQTGNASKDIVKIINNIQNDMSDVTISMNESIEEVNKGSNVINKATESFENIKEETKRVNDAIANFATIANMLTIGINEIEMSMREVSAVSQQTGAGTQTVLASSEEQQSAIEHVEGLADTLDLMADELVSIVNQFKVK</sequence>
<keyword evidence="14" id="KW-1185">Reference proteome</keyword>
<dbReference type="Gene3D" id="6.10.340.10">
    <property type="match status" value="1"/>
</dbReference>
<dbReference type="GO" id="GO:0007165">
    <property type="term" value="P:signal transduction"/>
    <property type="evidence" value="ECO:0007669"/>
    <property type="project" value="UniProtKB-KW"/>
</dbReference>
<dbReference type="AlphaFoldDB" id="A0A845R4C2"/>
<dbReference type="PANTHER" id="PTHR32089">
    <property type="entry name" value="METHYL-ACCEPTING CHEMOTAXIS PROTEIN MCPB"/>
    <property type="match status" value="1"/>
</dbReference>
<feature type="domain" description="HAMP" evidence="12">
    <location>
        <begin position="339"/>
        <end position="391"/>
    </location>
</feature>
<dbReference type="GO" id="GO:0005886">
    <property type="term" value="C:plasma membrane"/>
    <property type="evidence" value="ECO:0007669"/>
    <property type="project" value="UniProtKB-SubCell"/>
</dbReference>
<feature type="transmembrane region" description="Helical" evidence="10">
    <location>
        <begin position="49"/>
        <end position="71"/>
    </location>
</feature>
<dbReference type="SMART" id="SM00283">
    <property type="entry name" value="MA"/>
    <property type="match status" value="1"/>
</dbReference>
<dbReference type="PANTHER" id="PTHR32089:SF112">
    <property type="entry name" value="LYSOZYME-LIKE PROTEIN-RELATED"/>
    <property type="match status" value="1"/>
</dbReference>
<dbReference type="SUPFAM" id="SSF103190">
    <property type="entry name" value="Sensory domain-like"/>
    <property type="match status" value="1"/>
</dbReference>
<keyword evidence="2" id="KW-1003">Cell membrane</keyword>
<comment type="similarity">
    <text evidence="8">Belongs to the methyl-accepting chemotaxis (MCP) protein family.</text>
</comment>
<name>A0A845R4C2_9CLOT</name>
<dbReference type="SMART" id="SM00304">
    <property type="entry name" value="HAMP"/>
    <property type="match status" value="1"/>
</dbReference>
<keyword evidence="4 10" id="KW-0812">Transmembrane</keyword>
<keyword evidence="3" id="KW-0145">Chemotaxis</keyword>
<dbReference type="InterPro" id="IPR033479">
    <property type="entry name" value="dCache_1"/>
</dbReference>
<evidence type="ECO:0000313" key="14">
    <source>
        <dbReference type="Proteomes" id="UP000467132"/>
    </source>
</evidence>
<reference evidence="13 14" key="1">
    <citation type="submission" date="2018-08" db="EMBL/GenBank/DDBJ databases">
        <title>Murine metabolic-syndrome-specific gut microbial biobank.</title>
        <authorList>
            <person name="Liu C."/>
        </authorList>
    </citation>
    <scope>NUCLEOTIDE SEQUENCE [LARGE SCALE GENOMIC DNA]</scope>
    <source>
        <strain evidence="13 14">583</strain>
    </source>
</reference>
<keyword evidence="6 10" id="KW-0472">Membrane</keyword>
<dbReference type="Pfam" id="PF00672">
    <property type="entry name" value="HAMP"/>
    <property type="match status" value="1"/>
</dbReference>
<evidence type="ECO:0000256" key="10">
    <source>
        <dbReference type="SAM" id="Phobius"/>
    </source>
</evidence>
<feature type="domain" description="Methyl-accepting transducer" evidence="11">
    <location>
        <begin position="410"/>
        <end position="667"/>
    </location>
</feature>
<proteinExistence type="inferred from homology"/>
<dbReference type="EMBL" id="QXXA01000011">
    <property type="protein sequence ID" value="NBI07353.1"/>
    <property type="molecule type" value="Genomic_DNA"/>
</dbReference>
<evidence type="ECO:0000259" key="11">
    <source>
        <dbReference type="PROSITE" id="PS50111"/>
    </source>
</evidence>
<dbReference type="GO" id="GO:0006935">
    <property type="term" value="P:chemotaxis"/>
    <property type="evidence" value="ECO:0007669"/>
    <property type="project" value="UniProtKB-KW"/>
</dbReference>
<dbReference type="InterPro" id="IPR003660">
    <property type="entry name" value="HAMP_dom"/>
</dbReference>
<comment type="caution">
    <text evidence="13">The sequence shown here is derived from an EMBL/GenBank/DDBJ whole genome shotgun (WGS) entry which is preliminary data.</text>
</comment>
<gene>
    <name evidence="13" type="ORF">D3Z33_10885</name>
</gene>
<evidence type="ECO:0000256" key="4">
    <source>
        <dbReference type="ARBA" id="ARBA00022692"/>
    </source>
</evidence>
<evidence type="ECO:0000256" key="6">
    <source>
        <dbReference type="ARBA" id="ARBA00023136"/>
    </source>
</evidence>
<dbReference type="Pfam" id="PF02743">
    <property type="entry name" value="dCache_1"/>
    <property type="match status" value="1"/>
</dbReference>
<evidence type="ECO:0000256" key="8">
    <source>
        <dbReference type="ARBA" id="ARBA00029447"/>
    </source>
</evidence>
<evidence type="ECO:0000256" key="2">
    <source>
        <dbReference type="ARBA" id="ARBA00022475"/>
    </source>
</evidence>
<dbReference type="CDD" id="cd18773">
    <property type="entry name" value="PDC1_HK_sensor"/>
    <property type="match status" value="1"/>
</dbReference>
<evidence type="ECO:0000256" key="5">
    <source>
        <dbReference type="ARBA" id="ARBA00022989"/>
    </source>
</evidence>
<evidence type="ECO:0000256" key="9">
    <source>
        <dbReference type="PROSITE-ProRule" id="PRU00284"/>
    </source>
</evidence>
<dbReference type="PROSITE" id="PS50111">
    <property type="entry name" value="CHEMOTAXIS_TRANSDUC_2"/>
    <property type="match status" value="1"/>
</dbReference>
<dbReference type="PROSITE" id="PS50885">
    <property type="entry name" value="HAMP"/>
    <property type="match status" value="1"/>
</dbReference>
<evidence type="ECO:0000256" key="3">
    <source>
        <dbReference type="ARBA" id="ARBA00022500"/>
    </source>
</evidence>
<dbReference type="InterPro" id="IPR004089">
    <property type="entry name" value="MCPsignal_dom"/>
</dbReference>
<keyword evidence="7 9" id="KW-0807">Transducer</keyword>
<dbReference type="CDD" id="cd11386">
    <property type="entry name" value="MCP_signal"/>
    <property type="match status" value="1"/>
</dbReference>
<keyword evidence="5 10" id="KW-1133">Transmembrane helix</keyword>
<dbReference type="Gene3D" id="1.10.287.950">
    <property type="entry name" value="Methyl-accepting chemotaxis protein"/>
    <property type="match status" value="1"/>
</dbReference>
<evidence type="ECO:0000256" key="7">
    <source>
        <dbReference type="ARBA" id="ARBA00023224"/>
    </source>
</evidence>
<dbReference type="InterPro" id="IPR029151">
    <property type="entry name" value="Sensor-like_sf"/>
</dbReference>
<evidence type="ECO:0000259" key="12">
    <source>
        <dbReference type="PROSITE" id="PS50885"/>
    </source>
</evidence>
<accession>A0A845R4C2</accession>
<dbReference type="CDD" id="cd06225">
    <property type="entry name" value="HAMP"/>
    <property type="match status" value="1"/>
</dbReference>